<comment type="caution">
    <text evidence="1">The sequence shown here is derived from an EMBL/GenBank/DDBJ whole genome shotgun (WGS) entry which is preliminary data.</text>
</comment>
<evidence type="ECO:0000313" key="2">
    <source>
        <dbReference type="Proteomes" id="UP000187209"/>
    </source>
</evidence>
<dbReference type="InterPro" id="IPR016159">
    <property type="entry name" value="Cullin_repeat-like_dom_sf"/>
</dbReference>
<dbReference type="EMBL" id="MPUH01000321">
    <property type="protein sequence ID" value="OMJ82956.1"/>
    <property type="molecule type" value="Genomic_DNA"/>
</dbReference>
<dbReference type="SUPFAM" id="SSF81383">
    <property type="entry name" value="F-box domain"/>
    <property type="match status" value="1"/>
</dbReference>
<sequence>MNCSNILSVISTYLDLKSIVEFSRVNRLFNKVSKTPEIWKVHFYEHFFGDLSIFGEVLFGDYQRKSLELPDYYPLLKLRGECIQNWNRISVDLIQPQDLDELKKEVFSTLKEPFLPVPSLRREANFFPTILQDLIGNAFTIPSDFEIPFGFPALEVFKDSIDQLEMNFMDSEQIQNLSYKRWLLKKPKKDWVNPARNSLASQSTCEECERNQNILLCLMTIVKKTVKVHCRAICAYLRTLPEALSLLSGYNMLWEAFTASVHRMEEIFSAFTQVVNMIYDSKVQFNMKTPAYSIMRVMVITWRRTILEEFAQKIIESISEVIAAARKKYIKTAEVTIIDNPQDEKELEIISRTTQSFIDLSVNELTVQFLNHSKFNTDGVYGLLESQIIKSTRKFYDSLVSLPIKIAENVLVKDFMFIQRTFLPSTWTEIEKQMLEIRIMMLKDAYLSLYQEFKVQDFDIEGQPLLDTHFAKMLFDSNPSLIAKNHIKVFIKYMINNNLIEDIYKYNSLFAELESLNQENVLDDEEIEYKNQEYGLSLNLTYEESVLFSMTKEIGFEEFMTISANKAYS</sequence>
<gene>
    <name evidence="1" type="ORF">SteCoe_16230</name>
</gene>
<dbReference type="AlphaFoldDB" id="A0A1R2C1U6"/>
<keyword evidence="2" id="KW-1185">Reference proteome</keyword>
<dbReference type="OrthoDB" id="298568at2759"/>
<dbReference type="Proteomes" id="UP000187209">
    <property type="component" value="Unassembled WGS sequence"/>
</dbReference>
<evidence type="ECO:0000313" key="1">
    <source>
        <dbReference type="EMBL" id="OMJ82956.1"/>
    </source>
</evidence>
<organism evidence="1 2">
    <name type="scientific">Stentor coeruleus</name>
    <dbReference type="NCBI Taxonomy" id="5963"/>
    <lineage>
        <taxon>Eukaryota</taxon>
        <taxon>Sar</taxon>
        <taxon>Alveolata</taxon>
        <taxon>Ciliophora</taxon>
        <taxon>Postciliodesmatophora</taxon>
        <taxon>Heterotrichea</taxon>
        <taxon>Heterotrichida</taxon>
        <taxon>Stentoridae</taxon>
        <taxon>Stentor</taxon>
    </lineage>
</organism>
<reference evidence="1 2" key="1">
    <citation type="submission" date="2016-11" db="EMBL/GenBank/DDBJ databases">
        <title>The macronuclear genome of Stentor coeruleus: a giant cell with tiny introns.</title>
        <authorList>
            <person name="Slabodnick M."/>
            <person name="Ruby J.G."/>
            <person name="Reiff S.B."/>
            <person name="Swart E.C."/>
            <person name="Gosai S."/>
            <person name="Prabakaran S."/>
            <person name="Witkowska E."/>
            <person name="Larue G.E."/>
            <person name="Fisher S."/>
            <person name="Freeman R.M."/>
            <person name="Gunawardena J."/>
            <person name="Chu W."/>
            <person name="Stover N.A."/>
            <person name="Gregory B.D."/>
            <person name="Nowacki M."/>
            <person name="Derisi J."/>
            <person name="Roy S.W."/>
            <person name="Marshall W.F."/>
            <person name="Sood P."/>
        </authorList>
    </citation>
    <scope>NUCLEOTIDE SEQUENCE [LARGE SCALE GENOMIC DNA]</scope>
    <source>
        <strain evidence="1">WM001</strain>
    </source>
</reference>
<evidence type="ECO:0008006" key="3">
    <source>
        <dbReference type="Google" id="ProtNLM"/>
    </source>
</evidence>
<protein>
    <recommendedName>
        <fullName evidence="3">F-box domain-containing protein</fullName>
    </recommendedName>
</protein>
<dbReference type="SUPFAM" id="SSF74788">
    <property type="entry name" value="Cullin repeat-like"/>
    <property type="match status" value="1"/>
</dbReference>
<accession>A0A1R2C1U6</accession>
<dbReference type="InterPro" id="IPR036047">
    <property type="entry name" value="F-box-like_dom_sf"/>
</dbReference>
<name>A0A1R2C1U6_9CILI</name>
<proteinExistence type="predicted"/>